<feature type="binding site" evidence="5">
    <location>
        <begin position="355"/>
        <end position="356"/>
    </location>
    <ligand>
        <name>substrate</name>
    </ligand>
</feature>
<dbReference type="EnsemblPlants" id="Kaladp0042s0177.2.v1.1">
    <property type="protein sequence ID" value="Kaladp0042s0177.2.v1.1"/>
    <property type="gene ID" value="Kaladp0042s0177.v1.1"/>
</dbReference>
<dbReference type="Gramene" id="Kaladp0042s0177.2.v1.1">
    <property type="protein sequence ID" value="Kaladp0042s0177.2.v1.1"/>
    <property type="gene ID" value="Kaladp0042s0177.v1.1"/>
</dbReference>
<evidence type="ECO:0000256" key="5">
    <source>
        <dbReference type="PIRSR" id="PIRSR630564-2"/>
    </source>
</evidence>
<dbReference type="SMART" id="SM00568">
    <property type="entry name" value="GRAM"/>
    <property type="match status" value="1"/>
</dbReference>
<dbReference type="PANTHER" id="PTHR10807:SF8">
    <property type="entry name" value="PHOSPHATIDYLINOSITOL-3-PHOSPHATE PHOSPHATASE"/>
    <property type="match status" value="1"/>
</dbReference>
<name>A0A7N0TPW4_KALFE</name>
<evidence type="ECO:0000256" key="4">
    <source>
        <dbReference type="PIRSR" id="PIRSR630564-1"/>
    </source>
</evidence>
<dbReference type="EnsemblPlants" id="Kaladp0042s0177.1.v1.1">
    <property type="protein sequence ID" value="Kaladp0042s0177.1.v1.1"/>
    <property type="gene ID" value="Kaladp0042s0177.v1.1"/>
</dbReference>
<dbReference type="SUPFAM" id="SSF50729">
    <property type="entry name" value="PH domain-like"/>
    <property type="match status" value="1"/>
</dbReference>
<feature type="region of interest" description="Disordered" evidence="7">
    <location>
        <begin position="1"/>
        <end position="23"/>
    </location>
</feature>
<dbReference type="InterPro" id="IPR029021">
    <property type="entry name" value="Prot-tyrosine_phosphatase-like"/>
</dbReference>
<dbReference type="GO" id="GO:0005737">
    <property type="term" value="C:cytoplasm"/>
    <property type="evidence" value="ECO:0007669"/>
    <property type="project" value="TreeGrafter"/>
</dbReference>
<dbReference type="GO" id="GO:0046856">
    <property type="term" value="P:phosphatidylinositol dephosphorylation"/>
    <property type="evidence" value="ECO:0007669"/>
    <property type="project" value="TreeGrafter"/>
</dbReference>
<feature type="region of interest" description="Disordered" evidence="7">
    <location>
        <begin position="510"/>
        <end position="544"/>
    </location>
</feature>
<dbReference type="CDD" id="cd14507">
    <property type="entry name" value="PTP-MTM-like"/>
    <property type="match status" value="1"/>
</dbReference>
<organism evidence="9 10">
    <name type="scientific">Kalanchoe fedtschenkoi</name>
    <name type="common">Lavender scallops</name>
    <name type="synonym">South American air plant</name>
    <dbReference type="NCBI Taxonomy" id="63787"/>
    <lineage>
        <taxon>Eukaryota</taxon>
        <taxon>Viridiplantae</taxon>
        <taxon>Streptophyta</taxon>
        <taxon>Embryophyta</taxon>
        <taxon>Tracheophyta</taxon>
        <taxon>Spermatophyta</taxon>
        <taxon>Magnoliopsida</taxon>
        <taxon>eudicotyledons</taxon>
        <taxon>Gunneridae</taxon>
        <taxon>Pentapetalae</taxon>
        <taxon>Saxifragales</taxon>
        <taxon>Crassulaceae</taxon>
        <taxon>Kalanchoe</taxon>
    </lineage>
</organism>
<evidence type="ECO:0000259" key="8">
    <source>
        <dbReference type="PROSITE" id="PS51339"/>
    </source>
</evidence>
<reference evidence="9" key="1">
    <citation type="submission" date="2021-01" db="UniProtKB">
        <authorList>
            <consortium name="EnsemblPlants"/>
        </authorList>
    </citation>
    <scope>IDENTIFICATION</scope>
</reference>
<feature type="domain" description="Myotubularin phosphatase" evidence="8">
    <location>
        <begin position="197"/>
        <end position="655"/>
    </location>
</feature>
<keyword evidence="6" id="KW-0175">Coiled coil</keyword>
<dbReference type="PANTHER" id="PTHR10807">
    <property type="entry name" value="MYOTUBULARIN-RELATED"/>
    <property type="match status" value="1"/>
</dbReference>
<keyword evidence="10" id="KW-1185">Reference proteome</keyword>
<dbReference type="InterPro" id="IPR016130">
    <property type="entry name" value="Tyr_Pase_AS"/>
</dbReference>
<dbReference type="Pfam" id="PF06602">
    <property type="entry name" value="Myotub-related"/>
    <property type="match status" value="1"/>
</dbReference>
<feature type="coiled-coil region" evidence="6">
    <location>
        <begin position="666"/>
        <end position="714"/>
    </location>
</feature>
<protein>
    <recommendedName>
        <fullName evidence="2">phosphatidylinositol-3,5-bisphosphate 3-phosphatase</fullName>
        <ecNumber evidence="2">3.1.3.95</ecNumber>
    </recommendedName>
</protein>
<dbReference type="Gramene" id="Kaladp0042s0177.1.v1.1">
    <property type="protein sequence ID" value="Kaladp0042s0177.1.v1.1"/>
    <property type="gene ID" value="Kaladp0042s0177.v1.1"/>
</dbReference>
<dbReference type="EC" id="3.1.3.95" evidence="2"/>
<dbReference type="PROSITE" id="PS00383">
    <property type="entry name" value="TYR_PHOSPHATASE_1"/>
    <property type="match status" value="1"/>
</dbReference>
<accession>A0A7N0TPW4</accession>
<comment type="similarity">
    <text evidence="1">Belongs to the protein-tyrosine phosphatase family. Non-receptor class myotubularin subfamily.</text>
</comment>
<feature type="binding site" evidence="5">
    <location>
        <begin position="441"/>
        <end position="447"/>
    </location>
    <ligand>
        <name>substrate</name>
    </ligand>
</feature>
<dbReference type="GO" id="GO:0052629">
    <property type="term" value="F:phosphatidylinositol-3,5-bisphosphate 3-phosphatase activity"/>
    <property type="evidence" value="ECO:0007669"/>
    <property type="project" value="UniProtKB-EC"/>
</dbReference>
<dbReference type="SUPFAM" id="SSF52799">
    <property type="entry name" value="(Phosphotyrosine protein) phosphatases II"/>
    <property type="match status" value="1"/>
</dbReference>
<dbReference type="InterPro" id="IPR011993">
    <property type="entry name" value="PH-like_dom_sf"/>
</dbReference>
<dbReference type="GO" id="GO:0004438">
    <property type="term" value="F:phosphatidylinositol-3-phosphate phosphatase activity"/>
    <property type="evidence" value="ECO:0007669"/>
    <property type="project" value="TreeGrafter"/>
</dbReference>
<evidence type="ECO:0000256" key="1">
    <source>
        <dbReference type="ARBA" id="ARBA00007471"/>
    </source>
</evidence>
<evidence type="ECO:0000256" key="3">
    <source>
        <dbReference type="ARBA" id="ARBA00023098"/>
    </source>
</evidence>
<evidence type="ECO:0000256" key="2">
    <source>
        <dbReference type="ARBA" id="ARBA00012903"/>
    </source>
</evidence>
<evidence type="ECO:0000313" key="9">
    <source>
        <dbReference type="EnsemblPlants" id="Kaladp0042s0177.2.v1.1"/>
    </source>
</evidence>
<sequence>MAGSKPRSGRSTSLRDTSESKMDTAGSWDALEWTKIEPMSRSVSRDILDLLLEAEQVVVEGSGVVLVNTDEAGTLVVTNYRLLFLSEGTRKIIPLGTIPLATIEKFSKIVLKNPSASRQSEKNPSKRLLQVIGKDIRIITFGFRPRTKQRRAIFDALLKYTRPARLWDLYAFSAGPSRYHNTNPKVRLLSEYFRLLGNSNYHPSLETIENRSFTLSNDWWRISSVNSDYDMSPTYPFAFIVPNTFSDEEILQASNFRARCRLPVISWCHSGTGAVLARSSQPLVGLMMNMRSNTDEKLVAAFCTKHYSLRGSSRKLYIADARPRKNALANGAMGGGSESSANYSQSEIVFFGIDNIHAMRDSLARLRDYLDTYGATSSDGMSSFLRHCGWTWGGGNLSSMSASVSTLGDSAWLIHVQTVLAGSAWIAARVALEAASVLVHCSDGWDRTTQLVSLASLLLDPYYRTFKGFQALVEKDWLAFGHPFADRMGMPTISGDGNNPYELYRQASSGTGSFSMSPIRQSSRSSTSTTQQSPGPSHAHTSSNSSPIFLQWVDCISQLLRMYPLAFEYSMAFLVDFVDCVLSCRFGNFFCNSEKERQQAGVPDACGCLWAYFEDVRSEGTSHHHYNIFYDPTKYDGPLLPPAAALAPTIWPQFHLRWACPKEAQAAEVETKCRNTANKLADLQKAKDASEKKAKEVVMKLESLTAELQNEKQLRISSMNLAKKATRESDAIKRAVKSLGCNIHFSNSGELTVDKEDNQKDAYRSVYSPPRREMCSSLQDEDKSDLSVSLTVTGDDKVSSNSVSRVCESLCPLRIRDGGCQWPDAGCAQFGSQFIGLKANFDAFDRLSIYDTYFGSE</sequence>
<feature type="compositionally biased region" description="Low complexity" evidence="7">
    <location>
        <begin position="513"/>
        <end position="537"/>
    </location>
</feature>
<dbReference type="InterPro" id="IPR010569">
    <property type="entry name" value="Myotubularin-like_Pase_dom"/>
</dbReference>
<dbReference type="EnsemblPlants" id="Kaladp0042s0177.3.v1.1">
    <property type="protein sequence ID" value="Kaladp0042s0177.3.v1.1"/>
    <property type="gene ID" value="Kaladp0042s0177.v1.1"/>
</dbReference>
<dbReference type="Proteomes" id="UP000594263">
    <property type="component" value="Unplaced"/>
</dbReference>
<dbReference type="OMA" id="DLRNEWW"/>
<evidence type="ECO:0000256" key="7">
    <source>
        <dbReference type="SAM" id="MobiDB-lite"/>
    </source>
</evidence>
<evidence type="ECO:0000313" key="10">
    <source>
        <dbReference type="Proteomes" id="UP000594263"/>
    </source>
</evidence>
<dbReference type="PROSITE" id="PS51339">
    <property type="entry name" value="PPASE_MYOTUBULARIN"/>
    <property type="match status" value="1"/>
</dbReference>
<proteinExistence type="inferred from homology"/>
<dbReference type="AlphaFoldDB" id="A0A7N0TPW4"/>
<evidence type="ECO:0000256" key="6">
    <source>
        <dbReference type="SAM" id="Coils"/>
    </source>
</evidence>
<dbReference type="InterPro" id="IPR004182">
    <property type="entry name" value="GRAM"/>
</dbReference>
<dbReference type="Gramene" id="Kaladp0042s0177.3.v1.1">
    <property type="protein sequence ID" value="Kaladp0042s0177.3.v1.1"/>
    <property type="gene ID" value="Kaladp0042s0177.v1.1"/>
</dbReference>
<keyword evidence="3" id="KW-0443">Lipid metabolism</keyword>
<dbReference type="InterPro" id="IPR030564">
    <property type="entry name" value="Myotubularin"/>
</dbReference>
<feature type="active site" description="Phosphocysteine intermediate" evidence="4">
    <location>
        <position position="441"/>
    </location>
</feature>
<dbReference type="Gene3D" id="2.30.29.30">
    <property type="entry name" value="Pleckstrin-homology domain (PH domain)/Phosphotyrosine-binding domain (PTB)"/>
    <property type="match status" value="1"/>
</dbReference>